<evidence type="ECO:0000313" key="16">
    <source>
        <dbReference type="EMBL" id="SPR01688.1"/>
    </source>
</evidence>
<evidence type="ECO:0000256" key="10">
    <source>
        <dbReference type="ARBA" id="ARBA00023306"/>
    </source>
</evidence>
<dbReference type="EMBL" id="CDSF01000123">
    <property type="protein sequence ID" value="CEP02295.1"/>
    <property type="molecule type" value="Genomic_DNA"/>
</dbReference>
<dbReference type="InterPro" id="IPR005549">
    <property type="entry name" value="Kinetochore_Nuf2_N"/>
</dbReference>
<evidence type="ECO:0000256" key="9">
    <source>
        <dbReference type="ARBA" id="ARBA00023242"/>
    </source>
</evidence>
<evidence type="ECO:0000259" key="14">
    <source>
        <dbReference type="Pfam" id="PF18595"/>
    </source>
</evidence>
<evidence type="ECO:0000259" key="13">
    <source>
        <dbReference type="Pfam" id="PF03800"/>
    </source>
</evidence>
<keyword evidence="6" id="KW-0498">Mitosis</keyword>
<evidence type="ECO:0000256" key="5">
    <source>
        <dbReference type="ARBA" id="ARBA00022618"/>
    </source>
</evidence>
<evidence type="ECO:0000256" key="11">
    <source>
        <dbReference type="ARBA" id="ARBA00023328"/>
    </source>
</evidence>
<evidence type="ECO:0000313" key="18">
    <source>
        <dbReference type="Proteomes" id="UP000290189"/>
    </source>
</evidence>
<dbReference type="AlphaFoldDB" id="A0A0G4J407"/>
<feature type="domain" description="Nuf2 DHR10-like" evidence="14">
    <location>
        <begin position="256"/>
        <end position="370"/>
    </location>
</feature>
<evidence type="ECO:0000256" key="7">
    <source>
        <dbReference type="ARBA" id="ARBA00022838"/>
    </source>
</evidence>
<keyword evidence="8 12" id="KW-0175">Coiled coil</keyword>
<protein>
    <submittedName>
        <fullName evidence="15">Uncharacterized protein</fullName>
    </submittedName>
</protein>
<dbReference type="OrthoDB" id="8194677at2759"/>
<evidence type="ECO:0000256" key="4">
    <source>
        <dbReference type="ARBA" id="ARBA00022454"/>
    </source>
</evidence>
<dbReference type="EMBL" id="OVEO01000018">
    <property type="protein sequence ID" value="SPR01688.1"/>
    <property type="molecule type" value="Genomic_DNA"/>
</dbReference>
<evidence type="ECO:0000256" key="3">
    <source>
        <dbReference type="ARBA" id="ARBA00005498"/>
    </source>
</evidence>
<keyword evidence="7" id="KW-0995">Kinetochore</keyword>
<comment type="similarity">
    <text evidence="3">Belongs to the NUF2 family.</text>
</comment>
<evidence type="ECO:0000313" key="17">
    <source>
        <dbReference type="Proteomes" id="UP000039324"/>
    </source>
</evidence>
<evidence type="ECO:0000256" key="2">
    <source>
        <dbReference type="ARBA" id="ARBA00004629"/>
    </source>
</evidence>
<dbReference type="GO" id="GO:0007052">
    <property type="term" value="P:mitotic spindle organization"/>
    <property type="evidence" value="ECO:0007669"/>
    <property type="project" value="TreeGrafter"/>
</dbReference>
<keyword evidence="10" id="KW-0131">Cell cycle</keyword>
<dbReference type="PANTHER" id="PTHR21650:SF2">
    <property type="entry name" value="KINETOCHORE PROTEIN NUF2"/>
    <property type="match status" value="1"/>
</dbReference>
<dbReference type="STRING" id="37360.A0A0G4J407"/>
<dbReference type="GO" id="GO:0031262">
    <property type="term" value="C:Ndc80 complex"/>
    <property type="evidence" value="ECO:0007669"/>
    <property type="project" value="InterPro"/>
</dbReference>
<keyword evidence="4" id="KW-0158">Chromosome</keyword>
<keyword evidence="5" id="KW-0132">Cell division</keyword>
<organism evidence="15 17">
    <name type="scientific">Plasmodiophora brassicae</name>
    <name type="common">Clubroot disease agent</name>
    <dbReference type="NCBI Taxonomy" id="37360"/>
    <lineage>
        <taxon>Eukaryota</taxon>
        <taxon>Sar</taxon>
        <taxon>Rhizaria</taxon>
        <taxon>Endomyxa</taxon>
        <taxon>Phytomyxea</taxon>
        <taxon>Plasmodiophorida</taxon>
        <taxon>Plasmodiophoridae</taxon>
        <taxon>Plasmodiophora</taxon>
    </lineage>
</organism>
<reference evidence="15 17" key="1">
    <citation type="submission" date="2015-02" db="EMBL/GenBank/DDBJ databases">
        <authorList>
            <person name="Chooi Y.-H."/>
        </authorList>
    </citation>
    <scope>NUCLEOTIDE SEQUENCE [LARGE SCALE GENOMIC DNA]</scope>
    <source>
        <strain evidence="15">E3</strain>
    </source>
</reference>
<feature type="coiled-coil region" evidence="12">
    <location>
        <begin position="142"/>
        <end position="204"/>
    </location>
</feature>
<keyword evidence="17" id="KW-1185">Reference proteome</keyword>
<dbReference type="GO" id="GO:0051301">
    <property type="term" value="P:cell division"/>
    <property type="evidence" value="ECO:0007669"/>
    <property type="project" value="UniProtKB-KW"/>
</dbReference>
<feature type="domain" description="Kinetochore protein Nuf2 N-terminal" evidence="13">
    <location>
        <begin position="6"/>
        <end position="143"/>
    </location>
</feature>
<feature type="coiled-coil region" evidence="12">
    <location>
        <begin position="251"/>
        <end position="432"/>
    </location>
</feature>
<evidence type="ECO:0000256" key="8">
    <source>
        <dbReference type="ARBA" id="ARBA00023054"/>
    </source>
</evidence>
<dbReference type="InterPro" id="IPR038275">
    <property type="entry name" value="Nuf2_N_sf"/>
</dbReference>
<evidence type="ECO:0000256" key="12">
    <source>
        <dbReference type="SAM" id="Coils"/>
    </source>
</evidence>
<evidence type="ECO:0000256" key="1">
    <source>
        <dbReference type="ARBA" id="ARBA00004123"/>
    </source>
</evidence>
<accession>A0A0G4J407</accession>
<dbReference type="OMA" id="TKIIEWD"/>
<dbReference type="PANTHER" id="PTHR21650">
    <property type="entry name" value="MEMBRALIN/KINETOCHORE PROTEIN NUF2"/>
    <property type="match status" value="1"/>
</dbReference>
<comment type="subcellular location">
    <subcellularLocation>
        <location evidence="2">Chromosome</location>
        <location evidence="2">Centromere</location>
        <location evidence="2">Kinetochore</location>
    </subcellularLocation>
    <subcellularLocation>
        <location evidence="1">Nucleus</location>
    </subcellularLocation>
</comment>
<dbReference type="InterPro" id="IPR041112">
    <property type="entry name" value="Nuf2_DHR10-like"/>
</dbReference>
<dbReference type="GO" id="GO:0051315">
    <property type="term" value="P:attachment of mitotic spindle microtubules to kinetochore"/>
    <property type="evidence" value="ECO:0007669"/>
    <property type="project" value="TreeGrafter"/>
</dbReference>
<sequence>MTAPFYSFPVLPVSEVVTFLGNLPQPQPPLTSTDITEPTPATVQLIYFQFVEMLMGVVPDELHVRPDDEGPYPQLHEQSVPQSMMIKYLTSLMNVVGVRDFSWRDLVFPDKKRTIRNISAIINFAKFRQDRMETFQEFLEKTEQLTNEVTRVSDEVETVRAQRDELRREKDEQAPKLAACVSEIDDMSDRLSSLQKLTSDLRAEIRDDKEQCASLTDAVESEKFKVVHIRSEVDRISTQIVRSPARLKRSLATLGENVESEKREIESAMKRLRELEERLAAIQKSDGRIGKRVAEIKEINDMLAQCKSADKEAKELAKTIAVNEEHINESVREERFVREQVAKATDRLMRLQSQFEKKRCEADLTLKEVEAERAAMMDQIGQQRKQAHENAMETDERRREINAVAAAHRESMESLRQKYDQLASQVACYHQRLLDVMGDATHVHTTTRDE</sequence>
<dbReference type="GO" id="GO:0044877">
    <property type="term" value="F:protein-containing complex binding"/>
    <property type="evidence" value="ECO:0007669"/>
    <property type="project" value="TreeGrafter"/>
</dbReference>
<keyword evidence="16" id="KW-0496">Mitochondrion</keyword>
<reference evidence="16 18" key="2">
    <citation type="submission" date="2018-03" db="EMBL/GenBank/DDBJ databases">
        <authorList>
            <person name="Fogelqvist J."/>
        </authorList>
    </citation>
    <scope>NUCLEOTIDE SEQUENCE [LARGE SCALE GENOMIC DNA]</scope>
</reference>
<keyword evidence="11" id="KW-0137">Centromere</keyword>
<geneLocation type="mitochondrion" evidence="16"/>
<dbReference type="Pfam" id="PF03800">
    <property type="entry name" value="Nuf2"/>
    <property type="match status" value="1"/>
</dbReference>
<keyword evidence="9" id="KW-0539">Nucleus</keyword>
<dbReference type="SUPFAM" id="SSF58100">
    <property type="entry name" value="Bacterial hemolysins"/>
    <property type="match status" value="1"/>
</dbReference>
<dbReference type="Pfam" id="PF18595">
    <property type="entry name" value="Nuf2_DHR10-like"/>
    <property type="match status" value="1"/>
</dbReference>
<dbReference type="Proteomes" id="UP000039324">
    <property type="component" value="Unassembled WGS sequence"/>
</dbReference>
<gene>
    <name evidence="15" type="ORF">PBRA_008879</name>
    <name evidence="16" type="ORF">PLBR_LOCUS8903</name>
</gene>
<proteinExistence type="inferred from homology"/>
<dbReference type="Gene3D" id="1.10.418.60">
    <property type="entry name" value="Ncd80 complex, Nuf2 subunit"/>
    <property type="match status" value="1"/>
</dbReference>
<dbReference type="GO" id="GO:0051383">
    <property type="term" value="P:kinetochore organization"/>
    <property type="evidence" value="ECO:0007669"/>
    <property type="project" value="TreeGrafter"/>
</dbReference>
<dbReference type="GO" id="GO:0005634">
    <property type="term" value="C:nucleus"/>
    <property type="evidence" value="ECO:0007669"/>
    <property type="project" value="UniProtKB-SubCell"/>
</dbReference>
<evidence type="ECO:0000313" key="15">
    <source>
        <dbReference type="EMBL" id="CEP02295.1"/>
    </source>
</evidence>
<name>A0A0G4J407_PLABS</name>
<dbReference type="GO" id="GO:0045132">
    <property type="term" value="P:meiotic chromosome segregation"/>
    <property type="evidence" value="ECO:0007669"/>
    <property type="project" value="TreeGrafter"/>
</dbReference>
<dbReference type="Gene3D" id="1.10.287.1490">
    <property type="match status" value="1"/>
</dbReference>
<dbReference type="Proteomes" id="UP000290189">
    <property type="component" value="Unassembled WGS sequence"/>
</dbReference>
<evidence type="ECO:0000256" key="6">
    <source>
        <dbReference type="ARBA" id="ARBA00022776"/>
    </source>
</evidence>